<gene>
    <name evidence="1 4" type="primary">thiL</name>
    <name evidence="4" type="ORF">HJG52_06430</name>
</gene>
<feature type="binding site" evidence="1">
    <location>
        <position position="59"/>
    </location>
    <ligand>
        <name>substrate</name>
    </ligand>
</feature>
<dbReference type="HAMAP" id="MF_02128">
    <property type="entry name" value="TMP_kinase"/>
    <property type="match status" value="1"/>
</dbReference>
<reference evidence="4 5" key="1">
    <citation type="submission" date="2020-04" db="EMBL/GenBank/DDBJ databases">
        <title>Knoellia sp. isolate from air conditioner.</title>
        <authorList>
            <person name="Chea S."/>
            <person name="Kim D.-U."/>
        </authorList>
    </citation>
    <scope>NUCLEOTIDE SEQUENCE [LARGE SCALE GENOMIC DNA]</scope>
    <source>
        <strain evidence="4 5">DB2414S</strain>
    </source>
</reference>
<dbReference type="InterPro" id="IPR036676">
    <property type="entry name" value="PurM-like_C_sf"/>
</dbReference>
<comment type="caution">
    <text evidence="4">The sequence shown here is derived from an EMBL/GenBank/DDBJ whole genome shotgun (WGS) entry which is preliminary data.</text>
</comment>
<feature type="binding site" evidence="1">
    <location>
        <position position="37"/>
    </location>
    <ligand>
        <name>Mg(2+)</name>
        <dbReference type="ChEBI" id="CHEBI:18420"/>
        <label>3</label>
    </ligand>
</feature>
<keyword evidence="1" id="KW-0784">Thiamine biosynthesis</keyword>
<keyword evidence="1 4" id="KW-0808">Transferase</keyword>
<dbReference type="EMBL" id="JABEPQ010000001">
    <property type="protein sequence ID" value="NNM45641.1"/>
    <property type="molecule type" value="Genomic_DNA"/>
</dbReference>
<evidence type="ECO:0000259" key="2">
    <source>
        <dbReference type="Pfam" id="PF00586"/>
    </source>
</evidence>
<feature type="binding site" evidence="1">
    <location>
        <position position="52"/>
    </location>
    <ligand>
        <name>Mg(2+)</name>
        <dbReference type="ChEBI" id="CHEBI:18420"/>
        <label>2</label>
    </ligand>
</feature>
<comment type="miscellaneous">
    <text evidence="1">Reaction mechanism of ThiL seems to utilize a direct, inline transfer of the gamma-phosphate of ATP to TMP rather than a phosphorylated enzyme intermediate.</text>
</comment>
<dbReference type="Gene3D" id="3.30.1330.10">
    <property type="entry name" value="PurM-like, N-terminal domain"/>
    <property type="match status" value="1"/>
</dbReference>
<organism evidence="4 5">
    <name type="scientific">Knoellia koreensis</name>
    <dbReference type="NCBI Taxonomy" id="2730921"/>
    <lineage>
        <taxon>Bacteria</taxon>
        <taxon>Bacillati</taxon>
        <taxon>Actinomycetota</taxon>
        <taxon>Actinomycetes</taxon>
        <taxon>Micrococcales</taxon>
        <taxon>Intrasporangiaceae</taxon>
        <taxon>Knoellia</taxon>
    </lineage>
</organism>
<comment type="function">
    <text evidence="1">Catalyzes the ATP-dependent phosphorylation of thiamine-monophosphate (TMP) to form thiamine-pyrophosphate (TPP), the active form of vitamin B1.</text>
</comment>
<keyword evidence="1" id="KW-0460">Magnesium</keyword>
<keyword evidence="5" id="KW-1185">Reference proteome</keyword>
<dbReference type="GO" id="GO:0009229">
    <property type="term" value="P:thiamine diphosphate biosynthetic process"/>
    <property type="evidence" value="ECO:0007669"/>
    <property type="project" value="UniProtKB-UniRule"/>
</dbReference>
<dbReference type="SUPFAM" id="SSF55326">
    <property type="entry name" value="PurM N-terminal domain-like"/>
    <property type="match status" value="1"/>
</dbReference>
<feature type="binding site" evidence="1">
    <location>
        <begin position="131"/>
        <end position="132"/>
    </location>
    <ligand>
        <name>ATP</name>
        <dbReference type="ChEBI" id="CHEBI:30616"/>
    </ligand>
</feature>
<dbReference type="Pfam" id="PF00586">
    <property type="entry name" value="AIRS"/>
    <property type="match status" value="1"/>
</dbReference>
<feature type="binding site" evidence="1">
    <location>
        <position position="228"/>
    </location>
    <ligand>
        <name>Mg(2+)</name>
        <dbReference type="ChEBI" id="CHEBI:18420"/>
        <label>3</label>
    </ligand>
</feature>
<feature type="binding site" evidence="1">
    <location>
        <position position="132"/>
    </location>
    <ligand>
        <name>Mg(2+)</name>
        <dbReference type="ChEBI" id="CHEBI:18420"/>
        <label>1</label>
    </ligand>
</feature>
<feature type="binding site" evidence="1">
    <location>
        <position position="37"/>
    </location>
    <ligand>
        <name>Mg(2+)</name>
        <dbReference type="ChEBI" id="CHEBI:18420"/>
        <label>4</label>
    </ligand>
</feature>
<proteinExistence type="inferred from homology"/>
<dbReference type="GO" id="GO:0005524">
    <property type="term" value="F:ATP binding"/>
    <property type="evidence" value="ECO:0007669"/>
    <property type="project" value="UniProtKB-UniRule"/>
</dbReference>
<dbReference type="EC" id="2.7.4.16" evidence="1"/>
<feature type="binding site" evidence="1">
    <location>
        <position position="279"/>
    </location>
    <ligand>
        <name>substrate</name>
    </ligand>
</feature>
<dbReference type="UniPathway" id="UPA00060">
    <property type="reaction ID" value="UER00142"/>
</dbReference>
<dbReference type="InterPro" id="IPR036921">
    <property type="entry name" value="PurM-like_N_sf"/>
</dbReference>
<dbReference type="GO" id="GO:0000287">
    <property type="term" value="F:magnesium ion binding"/>
    <property type="evidence" value="ECO:0007669"/>
    <property type="project" value="UniProtKB-UniRule"/>
</dbReference>
<evidence type="ECO:0000256" key="1">
    <source>
        <dbReference type="HAMAP-Rule" id="MF_02128"/>
    </source>
</evidence>
<feature type="binding site" evidence="1">
    <location>
        <position position="230"/>
    </location>
    <ligand>
        <name>ATP</name>
        <dbReference type="ChEBI" id="CHEBI:30616"/>
    </ligand>
</feature>
<dbReference type="InterPro" id="IPR016188">
    <property type="entry name" value="PurM-like_N"/>
</dbReference>
<name>A0A849HH89_9MICO</name>
<dbReference type="PANTHER" id="PTHR30270:SF0">
    <property type="entry name" value="THIAMINE-MONOPHOSPHATE KINASE"/>
    <property type="match status" value="1"/>
</dbReference>
<dbReference type="Gene3D" id="3.90.650.10">
    <property type="entry name" value="PurM-like C-terminal domain"/>
    <property type="match status" value="1"/>
</dbReference>
<dbReference type="Pfam" id="PF02769">
    <property type="entry name" value="AIRS_C"/>
    <property type="match status" value="1"/>
</dbReference>
<feature type="domain" description="PurM-like C-terminal" evidence="3">
    <location>
        <begin position="163"/>
        <end position="308"/>
    </location>
</feature>
<feature type="binding site" evidence="1">
    <location>
        <position position="52"/>
    </location>
    <ligand>
        <name>Mg(2+)</name>
        <dbReference type="ChEBI" id="CHEBI:18420"/>
        <label>1</label>
    </ligand>
</feature>
<sequence>MVTDPRTLADVSEGALLAEIFPLLQGGPRMPVGPGDDAAVLATGPASVVTTDSMVRGLDWLDEWSTPADVATKLLTQNLADVAAMGATPTAVLVSLMADPQVPVEWVLEFARGLGESARLSGPQGVAVAGGDLSSAPPGVLVLSMTAFGDLDGREPVLRSGARPGDVVTVYGTLGRSGAGLAMLLAGADPGSQPPGIRAECIAHHLRPVAPIPEGAHAADAGATSMIDISDGLLRDGHRIAAASGVRLALTTEGLEPHVRSIAGAVGDDALEQVLTGGEEHSLLATFAGEPPRGWWPIGRVEEGDGVTLDGEPQQPRGWDHFSG</sequence>
<feature type="domain" description="PurM-like N-terminal" evidence="2">
    <location>
        <begin position="35"/>
        <end position="149"/>
    </location>
</feature>
<evidence type="ECO:0000259" key="3">
    <source>
        <dbReference type="Pfam" id="PF02769"/>
    </source>
</evidence>
<protein>
    <recommendedName>
        <fullName evidence="1">Thiamine-monophosphate kinase</fullName>
        <shortName evidence="1">TMP kinase</shortName>
        <shortName evidence="1">Thiamine-phosphate kinase</shortName>
        <ecNumber evidence="1">2.7.4.16</ecNumber>
    </recommendedName>
</protein>
<dbReference type="CDD" id="cd02194">
    <property type="entry name" value="ThiL"/>
    <property type="match status" value="1"/>
</dbReference>
<feature type="binding site" evidence="1">
    <location>
        <position position="81"/>
    </location>
    <ligand>
        <name>Mg(2+)</name>
        <dbReference type="ChEBI" id="CHEBI:18420"/>
        <label>3</label>
    </ligand>
</feature>
<evidence type="ECO:0000313" key="4">
    <source>
        <dbReference type="EMBL" id="NNM45641.1"/>
    </source>
</evidence>
<keyword evidence="1" id="KW-0479">Metal-binding</keyword>
<feature type="binding site" evidence="1">
    <location>
        <position position="319"/>
    </location>
    <ligand>
        <name>substrate</name>
    </ligand>
</feature>
<evidence type="ECO:0000313" key="5">
    <source>
        <dbReference type="Proteomes" id="UP000588586"/>
    </source>
</evidence>
<feature type="binding site" evidence="1">
    <location>
        <position position="81"/>
    </location>
    <ligand>
        <name>Mg(2+)</name>
        <dbReference type="ChEBI" id="CHEBI:18420"/>
        <label>4</label>
    </ligand>
</feature>
<feature type="binding site" evidence="1">
    <location>
        <position position="50"/>
    </location>
    <ligand>
        <name>Mg(2+)</name>
        <dbReference type="ChEBI" id="CHEBI:18420"/>
        <label>4</label>
    </ligand>
</feature>
<dbReference type="Proteomes" id="UP000588586">
    <property type="component" value="Unassembled WGS sequence"/>
</dbReference>
<dbReference type="PIRSF" id="PIRSF005303">
    <property type="entry name" value="Thiam_monoph_kin"/>
    <property type="match status" value="1"/>
</dbReference>
<dbReference type="InterPro" id="IPR010918">
    <property type="entry name" value="PurM-like_C_dom"/>
</dbReference>
<dbReference type="AlphaFoldDB" id="A0A849HH89"/>
<dbReference type="SUPFAM" id="SSF56042">
    <property type="entry name" value="PurM C-terminal domain-like"/>
    <property type="match status" value="1"/>
</dbReference>
<comment type="similarity">
    <text evidence="1">Belongs to the thiamine-monophosphate kinase family.</text>
</comment>
<comment type="caution">
    <text evidence="1">Lacks conserved residue(s) required for the propagation of feature annotation.</text>
</comment>
<dbReference type="PANTHER" id="PTHR30270">
    <property type="entry name" value="THIAMINE-MONOPHOSPHATE KINASE"/>
    <property type="match status" value="1"/>
</dbReference>
<dbReference type="GO" id="GO:0009228">
    <property type="term" value="P:thiamine biosynthetic process"/>
    <property type="evidence" value="ECO:0007669"/>
    <property type="project" value="UniProtKB-KW"/>
</dbReference>
<dbReference type="InterPro" id="IPR006283">
    <property type="entry name" value="ThiL-like"/>
</dbReference>
<accession>A0A849HH89</accession>
<dbReference type="RefSeq" id="WP_171242636.1">
    <property type="nucleotide sequence ID" value="NZ_JABEPQ010000001.1"/>
</dbReference>
<keyword evidence="1" id="KW-0067">ATP-binding</keyword>
<comment type="catalytic activity">
    <reaction evidence="1">
        <text>thiamine phosphate + ATP = thiamine diphosphate + ADP</text>
        <dbReference type="Rhea" id="RHEA:15913"/>
        <dbReference type="ChEBI" id="CHEBI:30616"/>
        <dbReference type="ChEBI" id="CHEBI:37575"/>
        <dbReference type="ChEBI" id="CHEBI:58937"/>
        <dbReference type="ChEBI" id="CHEBI:456216"/>
        <dbReference type="EC" id="2.7.4.16"/>
    </reaction>
</comment>
<comment type="pathway">
    <text evidence="1">Cofactor biosynthesis; thiamine diphosphate biosynthesis; thiamine diphosphate from thiamine phosphate: step 1/1.</text>
</comment>
<keyword evidence="1 4" id="KW-0418">Kinase</keyword>
<feature type="binding site" evidence="1">
    <location>
        <position position="51"/>
    </location>
    <ligand>
        <name>Mg(2+)</name>
        <dbReference type="ChEBI" id="CHEBI:18420"/>
        <label>1</label>
    </ligand>
</feature>
<dbReference type="GO" id="GO:0009030">
    <property type="term" value="F:thiamine-phosphate kinase activity"/>
    <property type="evidence" value="ECO:0007669"/>
    <property type="project" value="UniProtKB-UniRule"/>
</dbReference>
<feature type="binding site" evidence="1">
    <location>
        <position position="159"/>
    </location>
    <ligand>
        <name>ATP</name>
        <dbReference type="ChEBI" id="CHEBI:30616"/>
    </ligand>
</feature>
<feature type="binding site" evidence="1">
    <location>
        <position position="231"/>
    </location>
    <ligand>
        <name>Mg(2+)</name>
        <dbReference type="ChEBI" id="CHEBI:18420"/>
        <label>5</label>
    </ligand>
</feature>
<feature type="binding site" evidence="1">
    <location>
        <position position="81"/>
    </location>
    <ligand>
        <name>Mg(2+)</name>
        <dbReference type="ChEBI" id="CHEBI:18420"/>
        <label>2</label>
    </ligand>
</feature>
<dbReference type="NCBIfam" id="TIGR01379">
    <property type="entry name" value="thiL"/>
    <property type="match status" value="1"/>
</dbReference>
<keyword evidence="1" id="KW-0547">Nucleotide-binding</keyword>